<dbReference type="InterPro" id="IPR046675">
    <property type="entry name" value="DUF6545"/>
</dbReference>
<evidence type="ECO:0000313" key="5">
    <source>
        <dbReference type="Proteomes" id="UP001239522"/>
    </source>
</evidence>
<sequence length="399" mass="44932">MDLLFQWLSWACAISNLIAFCYKAPALRKNAQRAALVALCTYFFFNGLSYWVDLEIFRGPLIEFFDYPNITIIIVQVSVIVLTAAQQISVVHLTLPPEQAKRVARRQVTGFAVALAVLIALFVAVLPGKVASAQETVYLNIQDADYALYMSYYLAICAVGRYQSVVFAARYARAIQEFWLRLGMRLVAGGSALILVYCAVRYWQILAVHTPFVSTGPWKFLFWLIADTGTLLQVLGWTIPSWGPRLSPAWLRNYRAYRGLAPLWHAVTQAAPEVTLEPTRHRLLDWIPPRDLEFRLYRRVIEIRDGQLLLSGLADPIAVHRLEQARRSEHEAMFEAAVLRSAVAGAAGRTAHDGSQSSRRTSDISLPQEIHQLTRVSRAYRLLGSAQRPRAQGRRGFSG</sequence>
<reference evidence="4 5" key="1">
    <citation type="submission" date="2023-03" db="EMBL/GenBank/DDBJ databases">
        <title>Isolation and description of six Streptomyces strains from soil environments, able to metabolize different microbial glucans.</title>
        <authorList>
            <person name="Widen T."/>
            <person name="Larsbrink J."/>
        </authorList>
    </citation>
    <scope>NUCLEOTIDE SEQUENCE [LARGE SCALE GENOMIC DNA]</scope>
    <source>
        <strain evidence="4 5">Mut1</strain>
    </source>
</reference>
<feature type="transmembrane region" description="Helical" evidence="2">
    <location>
        <begin position="6"/>
        <end position="22"/>
    </location>
</feature>
<evidence type="ECO:0000256" key="1">
    <source>
        <dbReference type="SAM" id="MobiDB-lite"/>
    </source>
</evidence>
<name>A0ABY9HSZ4_9ACTN</name>
<feature type="transmembrane region" description="Helical" evidence="2">
    <location>
        <begin position="107"/>
        <end position="126"/>
    </location>
</feature>
<dbReference type="Pfam" id="PF20182">
    <property type="entry name" value="DUF6545"/>
    <property type="match status" value="1"/>
</dbReference>
<feature type="transmembrane region" description="Helical" evidence="2">
    <location>
        <begin position="220"/>
        <end position="239"/>
    </location>
</feature>
<evidence type="ECO:0000259" key="3">
    <source>
        <dbReference type="Pfam" id="PF20182"/>
    </source>
</evidence>
<keyword evidence="5" id="KW-1185">Reference proteome</keyword>
<feature type="region of interest" description="Disordered" evidence="1">
    <location>
        <begin position="347"/>
        <end position="366"/>
    </location>
</feature>
<dbReference type="InterPro" id="IPR050039">
    <property type="entry name" value="MAB_1171c-like"/>
</dbReference>
<dbReference type="NCBIfam" id="NF042915">
    <property type="entry name" value="MAB_1171c_fam"/>
    <property type="match status" value="1"/>
</dbReference>
<protein>
    <recommendedName>
        <fullName evidence="3">DUF6545 domain-containing protein</fullName>
    </recommendedName>
</protein>
<dbReference type="RefSeq" id="WP_306059223.1">
    <property type="nucleotide sequence ID" value="NZ_CP120997.1"/>
</dbReference>
<organism evidence="4 5">
    <name type="scientific">Streptomyces castrisilvae</name>
    <dbReference type="NCBI Taxonomy" id="3033811"/>
    <lineage>
        <taxon>Bacteria</taxon>
        <taxon>Bacillati</taxon>
        <taxon>Actinomycetota</taxon>
        <taxon>Actinomycetes</taxon>
        <taxon>Kitasatosporales</taxon>
        <taxon>Streptomycetaceae</taxon>
        <taxon>Streptomyces</taxon>
    </lineage>
</organism>
<keyword evidence="2" id="KW-1133">Transmembrane helix</keyword>
<gene>
    <name evidence="4" type="ORF">P8A18_28920</name>
</gene>
<feature type="transmembrane region" description="Helical" evidence="2">
    <location>
        <begin position="182"/>
        <end position="200"/>
    </location>
</feature>
<proteinExistence type="predicted"/>
<evidence type="ECO:0000256" key="2">
    <source>
        <dbReference type="SAM" id="Phobius"/>
    </source>
</evidence>
<feature type="transmembrane region" description="Helical" evidence="2">
    <location>
        <begin position="34"/>
        <end position="52"/>
    </location>
</feature>
<feature type="compositionally biased region" description="Polar residues" evidence="1">
    <location>
        <begin position="353"/>
        <end position="365"/>
    </location>
</feature>
<accession>A0ABY9HSZ4</accession>
<keyword evidence="2" id="KW-0812">Transmembrane</keyword>
<feature type="domain" description="DUF6545" evidence="3">
    <location>
        <begin position="249"/>
        <end position="381"/>
    </location>
</feature>
<keyword evidence="2" id="KW-0472">Membrane</keyword>
<feature type="transmembrane region" description="Helical" evidence="2">
    <location>
        <begin position="72"/>
        <end position="95"/>
    </location>
</feature>
<dbReference type="EMBL" id="CP120997">
    <property type="protein sequence ID" value="WLQ37214.1"/>
    <property type="molecule type" value="Genomic_DNA"/>
</dbReference>
<feature type="transmembrane region" description="Helical" evidence="2">
    <location>
        <begin position="146"/>
        <end position="170"/>
    </location>
</feature>
<evidence type="ECO:0000313" key="4">
    <source>
        <dbReference type="EMBL" id="WLQ37214.1"/>
    </source>
</evidence>
<dbReference type="Proteomes" id="UP001239522">
    <property type="component" value="Chromosome"/>
</dbReference>